<dbReference type="EMBL" id="LNQB01000073">
    <property type="protein sequence ID" value="OAP44568.1"/>
    <property type="molecule type" value="Genomic_DNA"/>
</dbReference>
<dbReference type="RefSeq" id="WP_066874453.1">
    <property type="nucleotide sequence ID" value="NZ_LNQB01000073.1"/>
</dbReference>
<protein>
    <submittedName>
        <fullName evidence="2">Glutathione S-transferase</fullName>
    </submittedName>
</protein>
<dbReference type="SFLD" id="SFLDG00358">
    <property type="entry name" value="Main_(cytGST)"/>
    <property type="match status" value="1"/>
</dbReference>
<dbReference type="CDD" id="cd03205">
    <property type="entry name" value="GST_C_6"/>
    <property type="match status" value="1"/>
</dbReference>
<evidence type="ECO:0000259" key="1">
    <source>
        <dbReference type="PROSITE" id="PS50404"/>
    </source>
</evidence>
<dbReference type="InterPro" id="IPR004045">
    <property type="entry name" value="Glutathione_S-Trfase_N"/>
</dbReference>
<dbReference type="InterPro" id="IPR050983">
    <property type="entry name" value="GST_Omega/HSP26"/>
</dbReference>
<dbReference type="Pfam" id="PF13410">
    <property type="entry name" value="GST_C_2"/>
    <property type="match status" value="1"/>
</dbReference>
<dbReference type="OrthoDB" id="9795329at2"/>
<dbReference type="Gene3D" id="1.20.1050.10">
    <property type="match status" value="1"/>
</dbReference>
<dbReference type="GO" id="GO:0005737">
    <property type="term" value="C:cytoplasm"/>
    <property type="evidence" value="ECO:0007669"/>
    <property type="project" value="TreeGrafter"/>
</dbReference>
<dbReference type="CDD" id="cd03049">
    <property type="entry name" value="GST_N_3"/>
    <property type="match status" value="1"/>
</dbReference>
<sequence length="196" mass="22568">MKIFYSPASPYSNKVRMAAHHLGIAAESVLTDTNANPPELIENNPLGKIPTLITADGQAIYDSRAIMHFLDRETKGRLYPKKPARRTEVEIIEALCDGICDSLLAIVYEKRFHPPEKVHQPWIDRQWEKVERGLDYLDANLPKTNDKLNAGHFALAALLRYIELRFAGEWQKGRPKLEKWPARFEKHFPDYSQFKA</sequence>
<dbReference type="InterPro" id="IPR036282">
    <property type="entry name" value="Glutathione-S-Trfase_C_sf"/>
</dbReference>
<comment type="caution">
    <text evidence="2">The sequence shown here is derived from an EMBL/GenBank/DDBJ whole genome shotgun (WGS) entry which is preliminary data.</text>
</comment>
<dbReference type="Pfam" id="PF13409">
    <property type="entry name" value="GST_N_2"/>
    <property type="match status" value="1"/>
</dbReference>
<dbReference type="AlphaFoldDB" id="A0A178YAS8"/>
<dbReference type="SUPFAM" id="SSF47616">
    <property type="entry name" value="GST C-terminal domain-like"/>
    <property type="match status" value="1"/>
</dbReference>
<proteinExistence type="predicted"/>
<dbReference type="Gene3D" id="3.40.30.10">
    <property type="entry name" value="Glutaredoxin"/>
    <property type="match status" value="1"/>
</dbReference>
<reference evidence="2 3" key="1">
    <citation type="submission" date="2015-11" db="EMBL/GenBank/DDBJ databases">
        <title>Ensifer anhuiense sp. nov., an effective nitrogen fixation bacterium with Glycine soja.</title>
        <authorList>
            <person name="Yan H."/>
            <person name="Chen W."/>
        </authorList>
    </citation>
    <scope>NUCLEOTIDE SEQUENCE [LARGE SCALE GENOMIC DNA]</scope>
    <source>
        <strain evidence="2 3">LMG 7837</strain>
    </source>
</reference>
<gene>
    <name evidence="2" type="ORF">ATB98_16935</name>
</gene>
<feature type="domain" description="GST N-terminal" evidence="1">
    <location>
        <begin position="1"/>
        <end position="78"/>
    </location>
</feature>
<organism evidence="2 3">
    <name type="scientific">Sinorhizobium saheli</name>
    <dbReference type="NCBI Taxonomy" id="36856"/>
    <lineage>
        <taxon>Bacteria</taxon>
        <taxon>Pseudomonadati</taxon>
        <taxon>Pseudomonadota</taxon>
        <taxon>Alphaproteobacteria</taxon>
        <taxon>Hyphomicrobiales</taxon>
        <taxon>Rhizobiaceae</taxon>
        <taxon>Sinorhizobium/Ensifer group</taxon>
        <taxon>Sinorhizobium</taxon>
    </lineage>
</organism>
<dbReference type="Proteomes" id="UP000078507">
    <property type="component" value="Unassembled WGS sequence"/>
</dbReference>
<name>A0A178YAS8_SINSA</name>
<dbReference type="InterPro" id="IPR040079">
    <property type="entry name" value="Glutathione_S-Trfase"/>
</dbReference>
<dbReference type="SUPFAM" id="SSF52833">
    <property type="entry name" value="Thioredoxin-like"/>
    <property type="match status" value="1"/>
</dbReference>
<keyword evidence="2" id="KW-0808">Transferase</keyword>
<dbReference type="GO" id="GO:0016740">
    <property type="term" value="F:transferase activity"/>
    <property type="evidence" value="ECO:0007669"/>
    <property type="project" value="UniProtKB-KW"/>
</dbReference>
<dbReference type="InterPro" id="IPR036249">
    <property type="entry name" value="Thioredoxin-like_sf"/>
</dbReference>
<evidence type="ECO:0000313" key="2">
    <source>
        <dbReference type="EMBL" id="OAP44568.1"/>
    </source>
</evidence>
<dbReference type="SFLD" id="SFLDS00019">
    <property type="entry name" value="Glutathione_Transferase_(cytos"/>
    <property type="match status" value="1"/>
</dbReference>
<dbReference type="PANTHER" id="PTHR43968">
    <property type="match status" value="1"/>
</dbReference>
<dbReference type="PANTHER" id="PTHR43968:SF6">
    <property type="entry name" value="GLUTATHIONE S-TRANSFERASE OMEGA"/>
    <property type="match status" value="1"/>
</dbReference>
<dbReference type="STRING" id="36856.ATB98_16935"/>
<accession>A0A178YAS8</accession>
<dbReference type="PROSITE" id="PS50404">
    <property type="entry name" value="GST_NTER"/>
    <property type="match status" value="1"/>
</dbReference>
<evidence type="ECO:0000313" key="3">
    <source>
        <dbReference type="Proteomes" id="UP000078507"/>
    </source>
</evidence>
<keyword evidence="3" id="KW-1185">Reference proteome</keyword>